<feature type="compositionally biased region" description="Polar residues" evidence="1">
    <location>
        <begin position="777"/>
        <end position="796"/>
    </location>
</feature>
<evidence type="ECO:0000313" key="3">
    <source>
        <dbReference type="EnsemblPlants" id="ONIVA05G27970.2"/>
    </source>
</evidence>
<feature type="compositionally biased region" description="Polar residues" evidence="1">
    <location>
        <begin position="110"/>
        <end position="148"/>
    </location>
</feature>
<evidence type="ECO:0000313" key="4">
    <source>
        <dbReference type="Proteomes" id="UP000006591"/>
    </source>
</evidence>
<dbReference type="EnsemblPlants" id="ONIVA05G27970.2">
    <property type="protein sequence ID" value="ONIVA05G27970.2"/>
    <property type="gene ID" value="ONIVA05G27970"/>
</dbReference>
<dbReference type="Gramene" id="ONIVA05G27970.2">
    <property type="protein sequence ID" value="ONIVA05G27970.2"/>
    <property type="gene ID" value="ONIVA05G27970"/>
</dbReference>
<dbReference type="PANTHER" id="PTHR46445:SF3">
    <property type="entry name" value="RNA POLYMERASE II DEGRADATION FACTOR-LIKE PROTEIN (DUF1296)-RELATED"/>
    <property type="match status" value="1"/>
</dbReference>
<organism evidence="3">
    <name type="scientific">Oryza nivara</name>
    <name type="common">Indian wild rice</name>
    <name type="synonym">Oryza sativa f. spontanea</name>
    <dbReference type="NCBI Taxonomy" id="4536"/>
    <lineage>
        <taxon>Eukaryota</taxon>
        <taxon>Viridiplantae</taxon>
        <taxon>Streptophyta</taxon>
        <taxon>Embryophyta</taxon>
        <taxon>Tracheophyta</taxon>
        <taxon>Spermatophyta</taxon>
        <taxon>Magnoliopsida</taxon>
        <taxon>Liliopsida</taxon>
        <taxon>Poales</taxon>
        <taxon>Poaceae</taxon>
        <taxon>BOP clade</taxon>
        <taxon>Oryzoideae</taxon>
        <taxon>Oryzeae</taxon>
        <taxon>Oryzinae</taxon>
        <taxon>Oryza</taxon>
    </lineage>
</organism>
<dbReference type="Proteomes" id="UP000006591">
    <property type="component" value="Chromosome 5"/>
</dbReference>
<feature type="compositionally biased region" description="Low complexity" evidence="1">
    <location>
        <begin position="90"/>
        <end position="99"/>
    </location>
</feature>
<feature type="region of interest" description="Disordered" evidence="1">
    <location>
        <begin position="312"/>
        <end position="336"/>
    </location>
</feature>
<evidence type="ECO:0000259" key="2">
    <source>
        <dbReference type="Pfam" id="PF06972"/>
    </source>
</evidence>
<dbReference type="AlphaFoldDB" id="A0A0E0HIJ7"/>
<name>A0A0E0HIJ7_ORYNI</name>
<feature type="region of interest" description="Disordered" evidence="1">
    <location>
        <begin position="1"/>
        <end position="23"/>
    </location>
</feature>
<feature type="region of interest" description="Disordered" evidence="1">
    <location>
        <begin position="724"/>
        <end position="796"/>
    </location>
</feature>
<feature type="compositionally biased region" description="Polar residues" evidence="1">
    <location>
        <begin position="208"/>
        <end position="241"/>
    </location>
</feature>
<accession>A0A0E0HIJ7</accession>
<dbReference type="InterPro" id="IPR009060">
    <property type="entry name" value="UBA-like_sf"/>
</dbReference>
<evidence type="ECO:0000256" key="1">
    <source>
        <dbReference type="SAM" id="MobiDB-lite"/>
    </source>
</evidence>
<feature type="compositionally biased region" description="Gly residues" evidence="1">
    <location>
        <begin position="1"/>
        <end position="18"/>
    </location>
</feature>
<dbReference type="PANTHER" id="PTHR46445">
    <property type="entry name" value="RNA POLYMERASE II DEGRADATION FACTOR-LIKE PROTEIN (DUF1296)"/>
    <property type="match status" value="1"/>
</dbReference>
<feature type="compositionally biased region" description="Basic and acidic residues" evidence="1">
    <location>
        <begin position="69"/>
        <end position="89"/>
    </location>
</feature>
<dbReference type="InterPro" id="IPR009719">
    <property type="entry name" value="GIP1_N"/>
</dbReference>
<proteinExistence type="predicted"/>
<feature type="compositionally biased region" description="Polar residues" evidence="1">
    <location>
        <begin position="273"/>
        <end position="291"/>
    </location>
</feature>
<protein>
    <recommendedName>
        <fullName evidence="2">GBF-interacting protein 1 N-terminal domain-containing protein</fullName>
    </recommendedName>
</protein>
<sequence length="796" mass="84116">MTGGGAGGGGGGGKGGAAAGPVPAASRKLVQSLKEIVNRPEAEIYAALRDCGMDPDEAVSRLLSQDTFQEVKSKRDKKKEVKEIPEPRSRAASNAASRGVRGGADRGGRNSSFHSSSIDNVASRSISGPGMTSTNSTQKQTIPSSLVNKSVVADGPSVPAQSSSGFQHGWSGTPGQLSMADIVKMGRPQVKQSSSKPAVTADKGYTGQYPSLPSTVNQNLKQSASTVSPTNPDQGLHSAQDSIHPKDHNHSAAVNKQAYDNDWLPQDEPPPGNQSALPETSGDQSLYESSLQSSTLLAGVINPHENSHLDENRSAAFSSESHLEHHGGDSEYDDGLLQESSTYLPQKNSHAEDEVEGSNSDVALATENFQGLSLHNEELVATKLAEDNPAVIIPDHLQVTGSDCVTLSFGSFESGAFSGLLPVPSRSADDNNVELPVIEESVPLDQIDSRDQDYYDSAAVNSSGNENLDTIIGTNMENIDVPSVSQPDVLRQEVLDHSGLQYNLPSDSSAAYANTTQPSTMESSQGNNQAHTLSHLSNLLQANSLHNSLLGSNIAPLRDLDFSLSPLLAAQSMTKYNSAAPTTTGPAISMQENYPAAYLPSAAFQQAYSSNGPFHQSAAAAVPGAMKYNMNVPQFKNNLSATSLQQQPSSVISGYGGFGSSSNLPGNFTLNQNAASASTNLGFDEALSTPYKDPSQYMALQQGDNSAMWLHGAGSRATSALPPSHFYGFQGQSQQGGFRQAQQPQQHSQFGGHGYPAFYHSQSQEHHQNPAEGGLNGFQNAQSQPSHQGWQQHTGY</sequence>
<feature type="compositionally biased region" description="Low complexity" evidence="1">
    <location>
        <begin position="726"/>
        <end position="746"/>
    </location>
</feature>
<feature type="region of interest" description="Disordered" evidence="1">
    <location>
        <begin position="505"/>
        <end position="530"/>
    </location>
</feature>
<dbReference type="Pfam" id="PF06972">
    <property type="entry name" value="GIP1_N"/>
    <property type="match status" value="1"/>
</dbReference>
<dbReference type="SUPFAM" id="SSF46934">
    <property type="entry name" value="UBA-like"/>
    <property type="match status" value="1"/>
</dbReference>
<reference evidence="3" key="1">
    <citation type="submission" date="2015-04" db="UniProtKB">
        <authorList>
            <consortium name="EnsemblPlants"/>
        </authorList>
    </citation>
    <scope>IDENTIFICATION</scope>
    <source>
        <strain evidence="3">SL10</strain>
    </source>
</reference>
<keyword evidence="4" id="KW-1185">Reference proteome</keyword>
<feature type="domain" description="GBF-interacting protein 1 N-terminal" evidence="2">
    <location>
        <begin position="22"/>
        <end position="80"/>
    </location>
</feature>
<feature type="region of interest" description="Disordered" evidence="1">
    <location>
        <begin position="64"/>
        <end position="291"/>
    </location>
</feature>
<reference evidence="3" key="2">
    <citation type="submission" date="2018-04" db="EMBL/GenBank/DDBJ databases">
        <title>OnivRS2 (Oryza nivara Reference Sequence Version 2).</title>
        <authorList>
            <person name="Zhang J."/>
            <person name="Kudrna D."/>
            <person name="Lee S."/>
            <person name="Talag J."/>
            <person name="Rajasekar S."/>
            <person name="Welchert J."/>
            <person name="Hsing Y.-I."/>
            <person name="Wing R.A."/>
        </authorList>
    </citation>
    <scope>NUCLEOTIDE SEQUENCE [LARGE SCALE GENOMIC DNA]</scope>
    <source>
        <strain evidence="3">SL10</strain>
    </source>
</reference>